<dbReference type="EMBL" id="JAMLDX010000015">
    <property type="protein sequence ID" value="MCP3732102.1"/>
    <property type="molecule type" value="Genomic_DNA"/>
</dbReference>
<dbReference type="InterPro" id="IPR041726">
    <property type="entry name" value="ACAD10_11_N"/>
</dbReference>
<dbReference type="InterPro" id="IPR052898">
    <property type="entry name" value="ACAD10-like"/>
</dbReference>
<evidence type="ECO:0000313" key="3">
    <source>
        <dbReference type="EMBL" id="MCP3732102.1"/>
    </source>
</evidence>
<evidence type="ECO:0000256" key="1">
    <source>
        <dbReference type="SAM" id="MobiDB-lite"/>
    </source>
</evidence>
<gene>
    <name evidence="3" type="ORF">M9978_16895</name>
</gene>
<dbReference type="Proteomes" id="UP001139451">
    <property type="component" value="Unassembled WGS sequence"/>
</dbReference>
<dbReference type="AlphaFoldDB" id="A0A9X2KMV7"/>
<evidence type="ECO:0000259" key="2">
    <source>
        <dbReference type="Pfam" id="PF01636"/>
    </source>
</evidence>
<dbReference type="InterPro" id="IPR011009">
    <property type="entry name" value="Kinase-like_dom_sf"/>
</dbReference>
<feature type="region of interest" description="Disordered" evidence="1">
    <location>
        <begin position="344"/>
        <end position="365"/>
    </location>
</feature>
<dbReference type="PANTHER" id="PTHR47829:SF3">
    <property type="entry name" value="AMINOGLYCOSIDE PHOSPHOTRANSFERASE DOMAIN-CONTAINING PROTEIN"/>
    <property type="match status" value="1"/>
</dbReference>
<dbReference type="PANTHER" id="PTHR47829">
    <property type="entry name" value="HYDROLASE, PUTATIVE (AFU_ORTHOLOGUE AFUA_1G12880)-RELATED"/>
    <property type="match status" value="1"/>
</dbReference>
<sequence length="365" mass="40929">MAIKAKSDDVEHGEALPAAVEQWLATHVAGYEGPGTLHKFGFGQSNPTYRLRAASGDYVLRRKPFGPLLPKAHAIEREFRVLDALRDSGVPVPRVHCLCENVTLLGAAFYVMDFVEGRIFYDQRLPGLDAGERAAIFDAMNAAVASLHSADPTQIGLSDYGRPERFLERQVQLWTRQYRASEGERCEAMERLIEWLPQHLPSDQLPRIFHGDLRLDNMIFHPTEPRVIALLDWELSTIGDPLADFAYHAMAWRVGADLFRGFDDLDRPALGIPQEDEYVGRYCERTGLDRIDHWNFYLAFSLFRVGAILQGVWKRAQDGQASAVDAGVVGAKSHPLAEIGWRIAQGDPPSESQLAVRQDRENGRA</sequence>
<dbReference type="SUPFAM" id="SSF56112">
    <property type="entry name" value="Protein kinase-like (PK-like)"/>
    <property type="match status" value="1"/>
</dbReference>
<accession>A0A9X2KMV7</accession>
<dbReference type="Gene3D" id="3.90.1200.10">
    <property type="match status" value="1"/>
</dbReference>
<proteinExistence type="predicted"/>
<dbReference type="InterPro" id="IPR002575">
    <property type="entry name" value="Aminoglycoside_PTrfase"/>
</dbReference>
<feature type="domain" description="Aminoglycoside phosphotransferase" evidence="2">
    <location>
        <begin position="39"/>
        <end position="257"/>
    </location>
</feature>
<dbReference type="Pfam" id="PF01636">
    <property type="entry name" value="APH"/>
    <property type="match status" value="1"/>
</dbReference>
<protein>
    <submittedName>
        <fullName evidence="3">Phosphotransferase</fullName>
    </submittedName>
</protein>
<keyword evidence="4" id="KW-1185">Reference proteome</keyword>
<dbReference type="Gene3D" id="3.30.200.20">
    <property type="entry name" value="Phosphorylase Kinase, domain 1"/>
    <property type="match status" value="1"/>
</dbReference>
<organism evidence="3 4">
    <name type="scientific">Sphingomonas tagetis</name>
    <dbReference type="NCBI Taxonomy" id="2949092"/>
    <lineage>
        <taxon>Bacteria</taxon>
        <taxon>Pseudomonadati</taxon>
        <taxon>Pseudomonadota</taxon>
        <taxon>Alphaproteobacteria</taxon>
        <taxon>Sphingomonadales</taxon>
        <taxon>Sphingomonadaceae</taxon>
        <taxon>Sphingomonas</taxon>
    </lineage>
</organism>
<dbReference type="CDD" id="cd05154">
    <property type="entry name" value="ACAD10_11_N-like"/>
    <property type="match status" value="1"/>
</dbReference>
<name>A0A9X2KMV7_9SPHN</name>
<comment type="caution">
    <text evidence="3">The sequence shown here is derived from an EMBL/GenBank/DDBJ whole genome shotgun (WGS) entry which is preliminary data.</text>
</comment>
<reference evidence="3" key="1">
    <citation type="submission" date="2022-05" db="EMBL/GenBank/DDBJ databases">
        <title>Sphingomonas sp. strain MG17 Genome sequencing and assembly.</title>
        <authorList>
            <person name="Kim I."/>
        </authorList>
    </citation>
    <scope>NUCLEOTIDE SEQUENCE</scope>
    <source>
        <strain evidence="3">MG17</strain>
    </source>
</reference>
<evidence type="ECO:0000313" key="4">
    <source>
        <dbReference type="Proteomes" id="UP001139451"/>
    </source>
</evidence>